<name>A0ABQ9ENA4_TEGGR</name>
<feature type="compositionally biased region" description="Polar residues" evidence="1">
    <location>
        <begin position="67"/>
        <end position="77"/>
    </location>
</feature>
<dbReference type="EMBL" id="JARBDR010000813">
    <property type="protein sequence ID" value="KAJ8306650.1"/>
    <property type="molecule type" value="Genomic_DNA"/>
</dbReference>
<feature type="compositionally biased region" description="Basic and acidic residues" evidence="1">
    <location>
        <begin position="1"/>
        <end position="11"/>
    </location>
</feature>
<organism evidence="2 3">
    <name type="scientific">Tegillarca granosa</name>
    <name type="common">Malaysian cockle</name>
    <name type="synonym">Anadara granosa</name>
    <dbReference type="NCBI Taxonomy" id="220873"/>
    <lineage>
        <taxon>Eukaryota</taxon>
        <taxon>Metazoa</taxon>
        <taxon>Spiralia</taxon>
        <taxon>Lophotrochozoa</taxon>
        <taxon>Mollusca</taxon>
        <taxon>Bivalvia</taxon>
        <taxon>Autobranchia</taxon>
        <taxon>Pteriomorphia</taxon>
        <taxon>Arcoida</taxon>
        <taxon>Arcoidea</taxon>
        <taxon>Arcidae</taxon>
        <taxon>Tegillarca</taxon>
    </lineage>
</organism>
<feature type="region of interest" description="Disordered" evidence="1">
    <location>
        <begin position="1"/>
        <end position="289"/>
    </location>
</feature>
<evidence type="ECO:0000313" key="2">
    <source>
        <dbReference type="EMBL" id="KAJ8306650.1"/>
    </source>
</evidence>
<feature type="compositionally biased region" description="Acidic residues" evidence="1">
    <location>
        <begin position="90"/>
        <end position="101"/>
    </location>
</feature>
<protein>
    <recommendedName>
        <fullName evidence="4">Nucleolar protein 4-like</fullName>
    </recommendedName>
</protein>
<proteinExistence type="predicted"/>
<feature type="compositionally biased region" description="Low complexity" evidence="1">
    <location>
        <begin position="169"/>
        <end position="204"/>
    </location>
</feature>
<reference evidence="2 3" key="1">
    <citation type="submission" date="2022-12" db="EMBL/GenBank/DDBJ databases">
        <title>Chromosome-level genome of Tegillarca granosa.</title>
        <authorList>
            <person name="Kim J."/>
        </authorList>
    </citation>
    <scope>NUCLEOTIDE SEQUENCE [LARGE SCALE GENOMIC DNA]</scope>
    <source>
        <strain evidence="2">Teg-2019</strain>
        <tissue evidence="2">Adductor muscle</tissue>
    </source>
</reference>
<evidence type="ECO:0000313" key="3">
    <source>
        <dbReference type="Proteomes" id="UP001217089"/>
    </source>
</evidence>
<evidence type="ECO:0000256" key="1">
    <source>
        <dbReference type="SAM" id="MobiDB-lite"/>
    </source>
</evidence>
<dbReference type="Proteomes" id="UP001217089">
    <property type="component" value="Unassembled WGS sequence"/>
</dbReference>
<evidence type="ECO:0008006" key="4">
    <source>
        <dbReference type="Google" id="ProtNLM"/>
    </source>
</evidence>
<comment type="caution">
    <text evidence="2">The sequence shown here is derived from an EMBL/GenBank/DDBJ whole genome shotgun (WGS) entry which is preliminary data.</text>
</comment>
<feature type="compositionally biased region" description="Polar residues" evidence="1">
    <location>
        <begin position="269"/>
        <end position="289"/>
    </location>
</feature>
<keyword evidence="3" id="KW-1185">Reference proteome</keyword>
<dbReference type="PANTHER" id="PTHR12449:SF22">
    <property type="entry name" value="NUCLEOLAR PROTEIN 4"/>
    <property type="match status" value="1"/>
</dbReference>
<sequence>MTGLKPSKENGDTFVPVNLSTQQRSPKSSDSPVPQEDSQYILNVSSKPPTPKSEDRGHPERKRRASNDSCESSTKASESGLCDDLQVGKDDDDDDDNDDDEKMPPGQEFDPERLKAFNQQRPTPPHLTSAAAEGLLAQACDNESTNAKRMRMGLEPLPASAMQPNSNLSSQTQTTATTQQQAVSPPQSQASSQASTPAPQQSTQVERHSSSNSDFLRHQPPPPPAFRPPPEFHPPFFPNGNGLFRPGFPPGYQHPAHHHPTVLQHSPIAPSSVQNGPTDLSMKKQSSKNQLSATEVTTIKQLIAGYRESAAFLYRSADELEQLLLQQN</sequence>
<dbReference type="InterPro" id="IPR039788">
    <property type="entry name" value="NOL4/NOL4L"/>
</dbReference>
<gene>
    <name evidence="2" type="ORF">KUTeg_017195</name>
</gene>
<dbReference type="PANTHER" id="PTHR12449">
    <property type="entry name" value="DEATH DOMAIN-CONTAINING PROTEIN"/>
    <property type="match status" value="1"/>
</dbReference>
<accession>A0ABQ9ENA4</accession>
<feature type="compositionally biased region" description="Pro residues" evidence="1">
    <location>
        <begin position="219"/>
        <end position="237"/>
    </location>
</feature>
<feature type="compositionally biased region" description="Polar residues" evidence="1">
    <location>
        <begin position="18"/>
        <end position="47"/>
    </location>
</feature>